<dbReference type="InParanoid" id="A0A4V2Z332"/>
<keyword evidence="3" id="KW-1185">Reference proteome</keyword>
<reference evidence="2 3" key="1">
    <citation type="submission" date="2019-03" db="EMBL/GenBank/DDBJ databases">
        <title>Draft genome sequences of novel Actinobacteria.</title>
        <authorList>
            <person name="Sahin N."/>
            <person name="Ay H."/>
            <person name="Saygin H."/>
        </authorList>
    </citation>
    <scope>NUCLEOTIDE SEQUENCE [LARGE SCALE GENOMIC DNA]</scope>
    <source>
        <strain evidence="2 3">5K138</strain>
    </source>
</reference>
<name>A0A4V2Z332_9ACTN</name>
<protein>
    <submittedName>
        <fullName evidence="2">ROK family protein</fullName>
    </submittedName>
</protein>
<dbReference type="OrthoDB" id="9815677at2"/>
<accession>A0A4V2Z332</accession>
<dbReference type="PANTHER" id="PTHR18964:SF149">
    <property type="entry name" value="BIFUNCTIONAL UDP-N-ACETYLGLUCOSAMINE 2-EPIMERASE_N-ACETYLMANNOSAMINE KINASE"/>
    <property type="match status" value="1"/>
</dbReference>
<proteinExistence type="inferred from homology"/>
<dbReference type="EMBL" id="SMKZ01000014">
    <property type="protein sequence ID" value="TDE10368.1"/>
    <property type="molecule type" value="Genomic_DNA"/>
</dbReference>
<dbReference type="PANTHER" id="PTHR18964">
    <property type="entry name" value="ROK (REPRESSOR, ORF, KINASE) FAMILY"/>
    <property type="match status" value="1"/>
</dbReference>
<dbReference type="RefSeq" id="WP_131894609.1">
    <property type="nucleotide sequence ID" value="NZ_SMKZ01000014.1"/>
</dbReference>
<gene>
    <name evidence="2" type="ORF">E1269_11750</name>
</gene>
<comment type="caution">
    <text evidence="2">The sequence shown here is derived from an EMBL/GenBank/DDBJ whole genome shotgun (WGS) entry which is preliminary data.</text>
</comment>
<evidence type="ECO:0000313" key="2">
    <source>
        <dbReference type="EMBL" id="TDE10368.1"/>
    </source>
</evidence>
<dbReference type="InterPro" id="IPR000600">
    <property type="entry name" value="ROK"/>
</dbReference>
<comment type="similarity">
    <text evidence="1">Belongs to the ROK (NagC/XylR) family.</text>
</comment>
<dbReference type="Gene3D" id="3.30.420.40">
    <property type="match status" value="2"/>
</dbReference>
<dbReference type="InterPro" id="IPR043129">
    <property type="entry name" value="ATPase_NBD"/>
</dbReference>
<dbReference type="AlphaFoldDB" id="A0A4V2Z332"/>
<dbReference type="SUPFAM" id="SSF53067">
    <property type="entry name" value="Actin-like ATPase domain"/>
    <property type="match status" value="1"/>
</dbReference>
<evidence type="ECO:0000313" key="3">
    <source>
        <dbReference type="Proteomes" id="UP000294739"/>
    </source>
</evidence>
<evidence type="ECO:0000256" key="1">
    <source>
        <dbReference type="ARBA" id="ARBA00006479"/>
    </source>
</evidence>
<organism evidence="2 3">
    <name type="scientific">Jiangella asiatica</name>
    <dbReference type="NCBI Taxonomy" id="2530372"/>
    <lineage>
        <taxon>Bacteria</taxon>
        <taxon>Bacillati</taxon>
        <taxon>Actinomycetota</taxon>
        <taxon>Actinomycetes</taxon>
        <taxon>Jiangellales</taxon>
        <taxon>Jiangellaceae</taxon>
        <taxon>Jiangella</taxon>
    </lineage>
</organism>
<sequence length="306" mass="30331">MGPVDASPPVVAVDVGGTSIKAGVVSADGAVSRLVRATTPPAGADGKPVVDAVVAVLDGLVAGHPARRAAAVGVVVPGIVDERAGVAVGAENLGWQNVPLRDLLSDRLGCPVVLGHDVRAGGLAEHRTGACRGARNAAFVPVGTGIAAALVLDGRLFAGDGYAGEIGHVDVGGDLPCACGGRGCLETVASAAAVARRYTAASGTRVDGSRDVAARVRAGDPAAVAVWDEALDALSRGLAMLTGIVAPEVIAVGGGFAESADLVIAPLGERLADRLTFHRVPRVVPAELGDRAGCVGAGLLAWELLS</sequence>
<dbReference type="Proteomes" id="UP000294739">
    <property type="component" value="Unassembled WGS sequence"/>
</dbReference>
<dbReference type="Pfam" id="PF00480">
    <property type="entry name" value="ROK"/>
    <property type="match status" value="1"/>
</dbReference>